<dbReference type="RefSeq" id="WP_420165765.1">
    <property type="nucleotide sequence ID" value="NZ_JBDLNV010000006.1"/>
</dbReference>
<dbReference type="InterPro" id="IPR013149">
    <property type="entry name" value="ADH-like_C"/>
</dbReference>
<evidence type="ECO:0000313" key="8">
    <source>
        <dbReference type="EMBL" id="MFM1725276.1"/>
    </source>
</evidence>
<accession>A0ABW9FKR6</accession>
<dbReference type="SMART" id="SM00829">
    <property type="entry name" value="PKS_ER"/>
    <property type="match status" value="1"/>
</dbReference>
<comment type="cofactor">
    <cofactor evidence="1 6">
        <name>Zn(2+)</name>
        <dbReference type="ChEBI" id="CHEBI:29105"/>
    </cofactor>
</comment>
<evidence type="ECO:0000256" key="4">
    <source>
        <dbReference type="ARBA" id="ARBA00022833"/>
    </source>
</evidence>
<gene>
    <name evidence="8" type="ORF">ABEU20_003888</name>
</gene>
<evidence type="ECO:0000256" key="3">
    <source>
        <dbReference type="ARBA" id="ARBA00022723"/>
    </source>
</evidence>
<dbReference type="PANTHER" id="PTHR43350">
    <property type="entry name" value="NAD-DEPENDENT ALCOHOL DEHYDROGENASE"/>
    <property type="match status" value="1"/>
</dbReference>
<dbReference type="Pfam" id="PF00107">
    <property type="entry name" value="ADH_zinc_N"/>
    <property type="match status" value="1"/>
</dbReference>
<comment type="caution">
    <text evidence="8">The sequence shown here is derived from an EMBL/GenBank/DDBJ whole genome shotgun (WGS) entry which is preliminary data.</text>
</comment>
<protein>
    <submittedName>
        <fullName evidence="8">NAD(P)-dependent alcohol dehydrogenase</fullName>
    </submittedName>
</protein>
<dbReference type="Proteomes" id="UP001629745">
    <property type="component" value="Unassembled WGS sequence"/>
</dbReference>
<dbReference type="Pfam" id="PF08240">
    <property type="entry name" value="ADH_N"/>
    <property type="match status" value="1"/>
</dbReference>
<dbReference type="EMBL" id="JBDLNV010000006">
    <property type="protein sequence ID" value="MFM1725276.1"/>
    <property type="molecule type" value="Genomic_DNA"/>
</dbReference>
<keyword evidence="9" id="KW-1185">Reference proteome</keyword>
<dbReference type="Gene3D" id="3.40.50.720">
    <property type="entry name" value="NAD(P)-binding Rossmann-like Domain"/>
    <property type="match status" value="1"/>
</dbReference>
<dbReference type="InterPro" id="IPR036291">
    <property type="entry name" value="NAD(P)-bd_dom_sf"/>
</dbReference>
<evidence type="ECO:0000256" key="2">
    <source>
        <dbReference type="ARBA" id="ARBA00008072"/>
    </source>
</evidence>
<feature type="domain" description="Enoyl reductase (ER)" evidence="7">
    <location>
        <begin position="12"/>
        <end position="366"/>
    </location>
</feature>
<dbReference type="SUPFAM" id="SSF51735">
    <property type="entry name" value="NAD(P)-binding Rossmann-fold domains"/>
    <property type="match status" value="1"/>
</dbReference>
<organism evidence="8 9">
    <name type="scientific">Rhodococcus parequi</name>
    <dbReference type="NCBI Taxonomy" id="3137122"/>
    <lineage>
        <taxon>Bacteria</taxon>
        <taxon>Bacillati</taxon>
        <taxon>Actinomycetota</taxon>
        <taxon>Actinomycetes</taxon>
        <taxon>Mycobacteriales</taxon>
        <taxon>Nocardiaceae</taxon>
        <taxon>Rhodococcus</taxon>
    </lineage>
</organism>
<evidence type="ECO:0000256" key="6">
    <source>
        <dbReference type="RuleBase" id="RU361277"/>
    </source>
</evidence>
<keyword evidence="3 6" id="KW-0479">Metal-binding</keyword>
<sequence length="377" mass="38896">MTVSATAAVLRAHREPLRLESVRVPEIRSDEVLVRIHGVGICHTDLTAADGGVPFPLPAVLGHEGSGVIEAVGAAVTGLAPGDPVVLGFDSCRGCRNCADGRPAYCENSAALNYGGVRADGSTTLTDVHGDAVHGNWFGQSSMASYAVASARNAVRLPRDVPVELAGPLGCGLQTGAGTVLNVLRPAPGSAIAVFGLGAVGMSAVMAARVAGCETVVAVDPLPARRELALELGATVALSPVATDDVARAVRRESGGGVDFAVESVGTEQVVRQALSSLRPPGTCATLGLRPGRNPMTIDQGHLLHGRTLTGVIEGDADPLVFLPMLVDLWRQGRFPVEKLVRTFPIDRIDDAMSATRSGEVVKAVLTFADNDTGGRT</sequence>
<name>A0ABW9FKR6_9NOCA</name>
<dbReference type="PROSITE" id="PS00059">
    <property type="entry name" value="ADH_ZINC"/>
    <property type="match status" value="1"/>
</dbReference>
<dbReference type="InterPro" id="IPR002328">
    <property type="entry name" value="ADH_Zn_CS"/>
</dbReference>
<keyword evidence="4 6" id="KW-0862">Zinc</keyword>
<dbReference type="InterPro" id="IPR011032">
    <property type="entry name" value="GroES-like_sf"/>
</dbReference>
<evidence type="ECO:0000256" key="1">
    <source>
        <dbReference type="ARBA" id="ARBA00001947"/>
    </source>
</evidence>
<dbReference type="CDD" id="cd08278">
    <property type="entry name" value="benzyl_alcohol_DH"/>
    <property type="match status" value="1"/>
</dbReference>
<comment type="similarity">
    <text evidence="2 6">Belongs to the zinc-containing alcohol dehydrogenase family.</text>
</comment>
<dbReference type="Gene3D" id="3.90.180.10">
    <property type="entry name" value="Medium-chain alcohol dehydrogenases, catalytic domain"/>
    <property type="match status" value="1"/>
</dbReference>
<reference evidence="8 9" key="1">
    <citation type="submission" date="2023-11" db="EMBL/GenBank/DDBJ databases">
        <authorList>
            <person name="Val-Calvo J."/>
            <person name="Scortti M."/>
            <person name="Vazquez-Boland J."/>
        </authorList>
    </citation>
    <scope>NUCLEOTIDE SEQUENCE [LARGE SCALE GENOMIC DNA]</scope>
    <source>
        <strain evidence="8 9">PAM 2766</strain>
    </source>
</reference>
<evidence type="ECO:0000259" key="7">
    <source>
        <dbReference type="SMART" id="SM00829"/>
    </source>
</evidence>
<proteinExistence type="inferred from homology"/>
<dbReference type="InterPro" id="IPR013154">
    <property type="entry name" value="ADH-like_N"/>
</dbReference>
<dbReference type="InterPro" id="IPR020843">
    <property type="entry name" value="ER"/>
</dbReference>
<keyword evidence="5" id="KW-0560">Oxidoreductase</keyword>
<dbReference type="SUPFAM" id="SSF50129">
    <property type="entry name" value="GroES-like"/>
    <property type="match status" value="1"/>
</dbReference>
<evidence type="ECO:0000313" key="9">
    <source>
        <dbReference type="Proteomes" id="UP001629745"/>
    </source>
</evidence>
<evidence type="ECO:0000256" key="5">
    <source>
        <dbReference type="ARBA" id="ARBA00023002"/>
    </source>
</evidence>
<dbReference type="PANTHER" id="PTHR43350:SF21">
    <property type="entry name" value="S-NITROSOMYCOTHIOL REDUCTASE MSCR"/>
    <property type="match status" value="1"/>
</dbReference>